<dbReference type="KEGG" id="ssyi:EKG83_13545"/>
<feature type="compositionally biased region" description="Basic residues" evidence="1">
    <location>
        <begin position="96"/>
        <end position="113"/>
    </location>
</feature>
<accession>A0A5Q0GY22</accession>
<feature type="compositionally biased region" description="Basic residues" evidence="1">
    <location>
        <begin position="49"/>
        <end position="63"/>
    </location>
</feature>
<evidence type="ECO:0000256" key="1">
    <source>
        <dbReference type="SAM" id="MobiDB-lite"/>
    </source>
</evidence>
<gene>
    <name evidence="3" type="ORF">EKG83_13545</name>
</gene>
<dbReference type="OrthoDB" id="4833278at2"/>
<dbReference type="InterPro" id="IPR036513">
    <property type="entry name" value="STAS_dom_sf"/>
</dbReference>
<dbReference type="CDD" id="cd07043">
    <property type="entry name" value="STAS_anti-anti-sigma_factors"/>
    <property type="match status" value="1"/>
</dbReference>
<name>A0A5Q0GY22_SACSY</name>
<proteinExistence type="predicted"/>
<organism evidence="3 4">
    <name type="scientific">Saccharothrix syringae</name>
    <name type="common">Nocardiopsis syringae</name>
    <dbReference type="NCBI Taxonomy" id="103733"/>
    <lineage>
        <taxon>Bacteria</taxon>
        <taxon>Bacillati</taxon>
        <taxon>Actinomycetota</taxon>
        <taxon>Actinomycetes</taxon>
        <taxon>Pseudonocardiales</taxon>
        <taxon>Pseudonocardiaceae</taxon>
        <taxon>Saccharothrix</taxon>
    </lineage>
</organism>
<dbReference type="Gene3D" id="3.30.750.24">
    <property type="entry name" value="STAS domain"/>
    <property type="match status" value="1"/>
</dbReference>
<evidence type="ECO:0000259" key="2">
    <source>
        <dbReference type="PROSITE" id="PS50801"/>
    </source>
</evidence>
<protein>
    <submittedName>
        <fullName evidence="3">Anti-sigma factor antagonist</fullName>
    </submittedName>
</protein>
<dbReference type="GO" id="GO:0043856">
    <property type="term" value="F:anti-sigma factor antagonist activity"/>
    <property type="evidence" value="ECO:0007669"/>
    <property type="project" value="TreeGrafter"/>
</dbReference>
<dbReference type="AlphaFoldDB" id="A0A5Q0GY22"/>
<dbReference type="Proteomes" id="UP000325787">
    <property type="component" value="Chromosome"/>
</dbReference>
<evidence type="ECO:0000313" key="4">
    <source>
        <dbReference type="Proteomes" id="UP000325787"/>
    </source>
</evidence>
<dbReference type="PANTHER" id="PTHR33495:SF2">
    <property type="entry name" value="ANTI-SIGMA FACTOR ANTAGONIST TM_1081-RELATED"/>
    <property type="match status" value="1"/>
</dbReference>
<dbReference type="EMBL" id="CP034550">
    <property type="protein sequence ID" value="QFZ18370.1"/>
    <property type="molecule type" value="Genomic_DNA"/>
</dbReference>
<feature type="domain" description="STAS" evidence="2">
    <location>
        <begin position="209"/>
        <end position="309"/>
    </location>
</feature>
<dbReference type="InterPro" id="IPR002645">
    <property type="entry name" value="STAS_dom"/>
</dbReference>
<sequence length="314" mass="34309">MWVRPGGRGPHRPPHTTAAARSAVPRGRCPRSHPGDACRRPARCAARPPRGRSARSPRVRSRRAGSATRTPTRSRRARGRLAGGDDQVRVRPPRPLARRARLAARQPRTRHRPLLPPCGWRAARAPRHRRGGRRPGTRGHHGVWGFFPRVGARAGGTVGSPAGGHRQLRRIVQVEHRARMTRPWPPMTRRAHMHEHTNPRLTTVGLDRGISLVGMSGALDAASHRQVAAELDAVFDMRPAGMLLDLRDVDFLGSAGIALLLNAHHRAGRAGIPFAVVADGRPVLHPLRMSQVDGALPLYPTVDGALAALRLVWA</sequence>
<evidence type="ECO:0000313" key="3">
    <source>
        <dbReference type="EMBL" id="QFZ18370.1"/>
    </source>
</evidence>
<dbReference type="Pfam" id="PF01740">
    <property type="entry name" value="STAS"/>
    <property type="match status" value="1"/>
</dbReference>
<keyword evidence="4" id="KW-1185">Reference proteome</keyword>
<feature type="compositionally biased region" description="Basic residues" evidence="1">
    <location>
        <begin position="124"/>
        <end position="141"/>
    </location>
</feature>
<dbReference type="SUPFAM" id="SSF52091">
    <property type="entry name" value="SpoIIaa-like"/>
    <property type="match status" value="1"/>
</dbReference>
<dbReference type="PROSITE" id="PS50801">
    <property type="entry name" value="STAS"/>
    <property type="match status" value="1"/>
</dbReference>
<reference evidence="4" key="1">
    <citation type="journal article" date="2021" name="Curr. Microbiol.">
        <title>Complete genome of nocamycin-producing strain Saccharothrix syringae NRRL B-16468 reveals the biosynthetic potential for secondary metabolites.</title>
        <authorList>
            <person name="Mo X."/>
            <person name="Yang S."/>
        </authorList>
    </citation>
    <scope>NUCLEOTIDE SEQUENCE [LARGE SCALE GENOMIC DNA]</scope>
    <source>
        <strain evidence="4">ATCC 51364 / DSM 43886 / JCM 6844 / KCTC 9398 / NBRC 14523 / NRRL B-16468 / INA 2240</strain>
    </source>
</reference>
<feature type="region of interest" description="Disordered" evidence="1">
    <location>
        <begin position="1"/>
        <end position="142"/>
    </location>
</feature>
<dbReference type="PANTHER" id="PTHR33495">
    <property type="entry name" value="ANTI-SIGMA FACTOR ANTAGONIST TM_1081-RELATED-RELATED"/>
    <property type="match status" value="1"/>
</dbReference>